<dbReference type="Proteomes" id="UP000180246">
    <property type="component" value="Unassembled WGS sequence"/>
</dbReference>
<keyword evidence="10" id="KW-0732">Signal</keyword>
<evidence type="ECO:0000313" key="13">
    <source>
        <dbReference type="Proteomes" id="UP000180246"/>
    </source>
</evidence>
<proteinExistence type="predicted"/>
<dbReference type="CDD" id="cd04218">
    <property type="entry name" value="Pseudoazurin"/>
    <property type="match status" value="1"/>
</dbReference>
<evidence type="ECO:0000256" key="9">
    <source>
        <dbReference type="PIRSR" id="PIRSR602386-1"/>
    </source>
</evidence>
<sequence>MKHVVSGLILSIACAGAMAAEHQVKMLNTGKDGTMVFEPGFLKVAKGDTVKFIKVDASHNSASVVTPAGAAAWKGKPDEEISVKLDQEGVYVYVCEPHKMMAMVGVIQVGKPVNLAEAKKGADALSKSFVMSKDRLDKYMAQVK</sequence>
<feature type="chain" id="PRO_5010269753" description="Pseudoazurin" evidence="10">
    <location>
        <begin position="20"/>
        <end position="144"/>
    </location>
</feature>
<comment type="subcellular location">
    <subcellularLocation>
        <location evidence="1">Periplasm</location>
    </subcellularLocation>
</comment>
<keyword evidence="3" id="KW-0813">Transport</keyword>
<dbReference type="GO" id="GO:0005507">
    <property type="term" value="F:copper ion binding"/>
    <property type="evidence" value="ECO:0007669"/>
    <property type="project" value="UniProtKB-UniRule"/>
</dbReference>
<evidence type="ECO:0000313" key="12">
    <source>
        <dbReference type="EMBL" id="OIJ44398.1"/>
    </source>
</evidence>
<dbReference type="InterPro" id="IPR002386">
    <property type="entry name" value="Amicyanin/Pseudoazurin"/>
</dbReference>
<dbReference type="Gene3D" id="2.60.40.420">
    <property type="entry name" value="Cupredoxins - blue copper proteins"/>
    <property type="match status" value="1"/>
</dbReference>
<dbReference type="GO" id="GO:0009055">
    <property type="term" value="F:electron transfer activity"/>
    <property type="evidence" value="ECO:0007669"/>
    <property type="project" value="InterPro"/>
</dbReference>
<evidence type="ECO:0000256" key="3">
    <source>
        <dbReference type="ARBA" id="ARBA00022448"/>
    </source>
</evidence>
<organism evidence="12 13">
    <name type="scientific">Massilia timonae</name>
    <dbReference type="NCBI Taxonomy" id="47229"/>
    <lineage>
        <taxon>Bacteria</taxon>
        <taxon>Pseudomonadati</taxon>
        <taxon>Pseudomonadota</taxon>
        <taxon>Betaproteobacteria</taxon>
        <taxon>Burkholderiales</taxon>
        <taxon>Oxalobacteraceae</taxon>
        <taxon>Telluria group</taxon>
        <taxon>Massilia</taxon>
    </lineage>
</organism>
<accession>A0A1S2NH88</accession>
<protein>
    <recommendedName>
        <fullName evidence="2 8">Pseudoazurin</fullName>
    </recommendedName>
</protein>
<dbReference type="InterPro" id="IPR000923">
    <property type="entry name" value="BlueCu_1"/>
</dbReference>
<dbReference type="PRINTS" id="PR00155">
    <property type="entry name" value="AMICYANIN"/>
</dbReference>
<keyword evidence="5" id="KW-0574">Periplasm</keyword>
<dbReference type="SUPFAM" id="SSF49503">
    <property type="entry name" value="Cupredoxins"/>
    <property type="match status" value="1"/>
</dbReference>
<name>A0A1S2NH88_9BURK</name>
<dbReference type="InterPro" id="IPR008972">
    <property type="entry name" value="Cupredoxin"/>
</dbReference>
<dbReference type="PRINTS" id="PR00156">
    <property type="entry name" value="COPPERBLUE"/>
</dbReference>
<comment type="caution">
    <text evidence="12">The sequence shown here is derived from an EMBL/GenBank/DDBJ whole genome shotgun (WGS) entry which is preliminary data.</text>
</comment>
<feature type="binding site" evidence="9">
    <location>
        <position position="98"/>
    </location>
    <ligand>
        <name>Cu cation</name>
        <dbReference type="ChEBI" id="CHEBI:23378"/>
    </ligand>
</feature>
<dbReference type="InterPro" id="IPR012745">
    <property type="entry name" value="Pseudoazurin"/>
</dbReference>
<evidence type="ECO:0000256" key="7">
    <source>
        <dbReference type="ARBA" id="ARBA00023008"/>
    </source>
</evidence>
<reference evidence="12 13" key="1">
    <citation type="submission" date="2014-10" db="EMBL/GenBank/DDBJ databases">
        <authorList>
            <person name="Seo M.-J."/>
            <person name="Seok Y.J."/>
            <person name="Cha I.-T."/>
        </authorList>
    </citation>
    <scope>NUCLEOTIDE SEQUENCE [LARGE SCALE GENOMIC DNA]</scope>
    <source>
        <strain evidence="12 13">NEU</strain>
    </source>
</reference>
<dbReference type="EMBL" id="JRYB01000001">
    <property type="protein sequence ID" value="OIJ44398.1"/>
    <property type="molecule type" value="Genomic_DNA"/>
</dbReference>
<feature type="binding site" evidence="9">
    <location>
        <position position="95"/>
    </location>
    <ligand>
        <name>Cu cation</name>
        <dbReference type="ChEBI" id="CHEBI:23378"/>
    </ligand>
</feature>
<evidence type="ECO:0000256" key="1">
    <source>
        <dbReference type="ARBA" id="ARBA00004418"/>
    </source>
</evidence>
<evidence type="ECO:0000259" key="11">
    <source>
        <dbReference type="Pfam" id="PF00127"/>
    </source>
</evidence>
<evidence type="ECO:0000256" key="10">
    <source>
        <dbReference type="SAM" id="SignalP"/>
    </source>
</evidence>
<feature type="signal peptide" evidence="10">
    <location>
        <begin position="1"/>
        <end position="19"/>
    </location>
</feature>
<dbReference type="AlphaFoldDB" id="A0A1S2NH88"/>
<dbReference type="RefSeq" id="WP_071362849.1">
    <property type="nucleotide sequence ID" value="NZ_JRYB01000001.1"/>
</dbReference>
<dbReference type="NCBIfam" id="TIGR02375">
    <property type="entry name" value="pseudoazurin"/>
    <property type="match status" value="1"/>
</dbReference>
<keyword evidence="4 9" id="KW-0479">Metal-binding</keyword>
<feature type="domain" description="Blue (type 1) copper" evidence="11">
    <location>
        <begin position="25"/>
        <end position="109"/>
    </location>
</feature>
<feature type="binding site" evidence="9">
    <location>
        <position position="59"/>
    </location>
    <ligand>
        <name>Cu cation</name>
        <dbReference type="ChEBI" id="CHEBI:23378"/>
    </ligand>
</feature>
<keyword evidence="6" id="KW-0249">Electron transport</keyword>
<dbReference type="InterPro" id="IPR028871">
    <property type="entry name" value="BlueCu_1_BS"/>
</dbReference>
<evidence type="ECO:0000256" key="8">
    <source>
        <dbReference type="NCBIfam" id="TIGR02375"/>
    </source>
</evidence>
<dbReference type="GO" id="GO:0042597">
    <property type="term" value="C:periplasmic space"/>
    <property type="evidence" value="ECO:0007669"/>
    <property type="project" value="UniProtKB-SubCell"/>
</dbReference>
<gene>
    <name evidence="12" type="ORF">LO55_4073</name>
</gene>
<evidence type="ECO:0000256" key="6">
    <source>
        <dbReference type="ARBA" id="ARBA00022982"/>
    </source>
</evidence>
<evidence type="ECO:0000256" key="5">
    <source>
        <dbReference type="ARBA" id="ARBA00022764"/>
    </source>
</evidence>
<feature type="binding site" evidence="9">
    <location>
        <position position="103"/>
    </location>
    <ligand>
        <name>Cu cation</name>
        <dbReference type="ChEBI" id="CHEBI:23378"/>
    </ligand>
</feature>
<evidence type="ECO:0000256" key="2">
    <source>
        <dbReference type="ARBA" id="ARBA00016984"/>
    </source>
</evidence>
<evidence type="ECO:0000256" key="4">
    <source>
        <dbReference type="ARBA" id="ARBA00022723"/>
    </source>
</evidence>
<dbReference type="Pfam" id="PF00127">
    <property type="entry name" value="Copper-bind"/>
    <property type="match status" value="1"/>
</dbReference>
<dbReference type="InterPro" id="IPR001235">
    <property type="entry name" value="Copper_blue_Plastocyanin"/>
</dbReference>
<keyword evidence="7 9" id="KW-0186">Copper</keyword>
<comment type="cofactor">
    <cofactor evidence="9">
        <name>Cu cation</name>
        <dbReference type="ChEBI" id="CHEBI:23378"/>
    </cofactor>
    <text evidence="9">Binds 1 copper ion per subunit.</text>
</comment>
<dbReference type="PROSITE" id="PS00196">
    <property type="entry name" value="COPPER_BLUE"/>
    <property type="match status" value="1"/>
</dbReference>